<organism evidence="1 2">
    <name type="scientific">Nitrosopumilus maritimus (strain SCM1)</name>
    <dbReference type="NCBI Taxonomy" id="436308"/>
    <lineage>
        <taxon>Archaea</taxon>
        <taxon>Nitrososphaerota</taxon>
        <taxon>Nitrososphaeria</taxon>
        <taxon>Nitrosopumilales</taxon>
        <taxon>Nitrosopumilaceae</taxon>
        <taxon>Nitrosopumilus</taxon>
    </lineage>
</organism>
<sequence>MAKKRIRIDMEDSDGARYDIKLEGNVTRDKVLKIFEMMDLMNIEEEETTTNIDSVGSKIWHIIDKFFPMGKFTSTNILEKYEDEFNEPIKLSVISTYLSRFSSKGRVDRTRNGREWTYQTIKISQKQH</sequence>
<evidence type="ECO:0000313" key="2">
    <source>
        <dbReference type="Proteomes" id="UP000000792"/>
    </source>
</evidence>
<dbReference type="HOGENOM" id="CLU_127454_0_0_2"/>
<dbReference type="Gene3D" id="1.10.10.10">
    <property type="entry name" value="Winged helix-like DNA-binding domain superfamily/Winged helix DNA-binding domain"/>
    <property type="match status" value="1"/>
</dbReference>
<dbReference type="InParanoid" id="A9A3Z5"/>
<dbReference type="OrthoDB" id="5891at2157"/>
<dbReference type="InterPro" id="IPR036388">
    <property type="entry name" value="WH-like_DNA-bd_sf"/>
</dbReference>
<dbReference type="RefSeq" id="WP_012216181.1">
    <property type="nucleotide sequence ID" value="NC_010085.1"/>
</dbReference>
<accession>A9A3Z5</accession>
<dbReference type="Proteomes" id="UP000000792">
    <property type="component" value="Chromosome"/>
</dbReference>
<evidence type="ECO:0000313" key="1">
    <source>
        <dbReference type="EMBL" id="ABX13695.1"/>
    </source>
</evidence>
<proteinExistence type="predicted"/>
<dbReference type="EnsemblBacteria" id="ABX13695">
    <property type="protein sequence ID" value="ABX13695"/>
    <property type="gene ID" value="Nmar_1799"/>
</dbReference>
<dbReference type="EMBL" id="CP000866">
    <property type="protein sequence ID" value="ABX13695.1"/>
    <property type="molecule type" value="Genomic_DNA"/>
</dbReference>
<protein>
    <submittedName>
        <fullName evidence="1">Uncharacterized protein</fullName>
    </submittedName>
</protein>
<gene>
    <name evidence="1" type="ordered locus">Nmar_1799</name>
</gene>
<reference evidence="1 2" key="1">
    <citation type="journal article" date="2010" name="Proc. Natl. Acad. Sci. U.S.A.">
        <title>Nitrosopumilus maritimus genome reveals unique mechanisms for nitrification and autotrophy in globally distributed marine crenarchaea.</title>
        <authorList>
            <person name="Walker C.B."/>
            <person name="de la Torre J.R."/>
            <person name="Klotz M.G."/>
            <person name="Urakawa H."/>
            <person name="Pinel N."/>
            <person name="Arp D.J."/>
            <person name="Brochier-Armanet C."/>
            <person name="Chain P.S."/>
            <person name="Chan P.P."/>
            <person name="Gollabgir A."/>
            <person name="Hemp J."/>
            <person name="Hugler M."/>
            <person name="Karr E.A."/>
            <person name="Konneke M."/>
            <person name="Shin M."/>
            <person name="Lawton T.J."/>
            <person name="Lowe T."/>
            <person name="Martens-Habbena W."/>
            <person name="Sayavedra-Soto L.A."/>
            <person name="Lang D."/>
            <person name="Sievert S.M."/>
            <person name="Rosenzweig A.C."/>
            <person name="Manning G."/>
            <person name="Stahl D.A."/>
        </authorList>
    </citation>
    <scope>NUCLEOTIDE SEQUENCE [LARGE SCALE GENOMIC DNA]</scope>
    <source>
        <strain evidence="1 2">SCM1</strain>
    </source>
</reference>
<name>A9A3Z5_NITMS</name>
<keyword evidence="2" id="KW-1185">Reference proteome</keyword>
<dbReference type="AlphaFoldDB" id="A9A3Z5"/>
<dbReference type="eggNOG" id="arCOG04038">
    <property type="taxonomic scope" value="Archaea"/>
</dbReference>
<dbReference type="KEGG" id="nmr:Nmar_1799"/>
<dbReference type="GeneID" id="5773252"/>